<protein>
    <submittedName>
        <fullName evidence="2">Uncharacterized protein</fullName>
    </submittedName>
</protein>
<evidence type="ECO:0000313" key="2">
    <source>
        <dbReference type="EMBL" id="KAJ3593205.1"/>
    </source>
</evidence>
<organism evidence="2 3">
    <name type="scientific">Muraenolepis orangiensis</name>
    <name type="common">Patagonian moray cod</name>
    <dbReference type="NCBI Taxonomy" id="630683"/>
    <lineage>
        <taxon>Eukaryota</taxon>
        <taxon>Metazoa</taxon>
        <taxon>Chordata</taxon>
        <taxon>Craniata</taxon>
        <taxon>Vertebrata</taxon>
        <taxon>Euteleostomi</taxon>
        <taxon>Actinopterygii</taxon>
        <taxon>Neopterygii</taxon>
        <taxon>Teleostei</taxon>
        <taxon>Neoteleostei</taxon>
        <taxon>Acanthomorphata</taxon>
        <taxon>Zeiogadaria</taxon>
        <taxon>Gadariae</taxon>
        <taxon>Gadiformes</taxon>
        <taxon>Muraenolepidoidei</taxon>
        <taxon>Muraenolepididae</taxon>
        <taxon>Muraenolepis</taxon>
    </lineage>
</organism>
<accession>A0A9Q0DQV3</accession>
<sequence>MVNCSQTIPHVEEFMRGLSPVTWVFLVILLAMSLSSCALFMELWVYLSRNVISVAALVGMTVPRAATVVYLAISAYTGVTLLVFFHLTLAYLGGEVEMLDKMQSVDCVPFIFELLTTYDIIPCTAQFSWQGRASEFHHMAHVVEAFLLMLLARVFYRKPYPLHETEPLLSVDNSLLYMP</sequence>
<feature type="transmembrane region" description="Helical" evidence="1">
    <location>
        <begin position="68"/>
        <end position="92"/>
    </location>
</feature>
<evidence type="ECO:0000313" key="3">
    <source>
        <dbReference type="Proteomes" id="UP001148018"/>
    </source>
</evidence>
<evidence type="ECO:0000256" key="1">
    <source>
        <dbReference type="SAM" id="Phobius"/>
    </source>
</evidence>
<gene>
    <name evidence="2" type="ORF">NHX12_005541</name>
</gene>
<dbReference type="OrthoDB" id="5832279at2759"/>
<reference evidence="2" key="1">
    <citation type="submission" date="2022-07" db="EMBL/GenBank/DDBJ databases">
        <title>Chromosome-level genome of Muraenolepis orangiensis.</title>
        <authorList>
            <person name="Kim J."/>
        </authorList>
    </citation>
    <scope>NUCLEOTIDE SEQUENCE</scope>
    <source>
        <strain evidence="2">KU_S4_2022</strain>
        <tissue evidence="2">Muscle</tissue>
    </source>
</reference>
<dbReference type="AlphaFoldDB" id="A0A9Q0DQV3"/>
<keyword evidence="1" id="KW-0472">Membrane</keyword>
<keyword evidence="1" id="KW-0812">Transmembrane</keyword>
<name>A0A9Q0DQV3_9TELE</name>
<dbReference type="EMBL" id="JANIIK010000112">
    <property type="protein sequence ID" value="KAJ3593205.1"/>
    <property type="molecule type" value="Genomic_DNA"/>
</dbReference>
<dbReference type="Proteomes" id="UP001148018">
    <property type="component" value="Unassembled WGS sequence"/>
</dbReference>
<keyword evidence="3" id="KW-1185">Reference proteome</keyword>
<comment type="caution">
    <text evidence="2">The sequence shown here is derived from an EMBL/GenBank/DDBJ whole genome shotgun (WGS) entry which is preliminary data.</text>
</comment>
<proteinExistence type="predicted"/>
<feature type="transmembrane region" description="Helical" evidence="1">
    <location>
        <begin position="23"/>
        <end position="47"/>
    </location>
</feature>
<keyword evidence="1" id="KW-1133">Transmembrane helix</keyword>